<feature type="compositionally biased region" description="Polar residues" evidence="1">
    <location>
        <begin position="418"/>
        <end position="436"/>
    </location>
</feature>
<accession>A0A229VXU3</accession>
<protein>
    <submittedName>
        <fullName evidence="2">Uncharacterized protein</fullName>
    </submittedName>
</protein>
<organism evidence="2 3">
    <name type="scientific">Bifidobacterium vansinderenii</name>
    <dbReference type="NCBI Taxonomy" id="1984871"/>
    <lineage>
        <taxon>Bacteria</taxon>
        <taxon>Bacillati</taxon>
        <taxon>Actinomycetota</taxon>
        <taxon>Actinomycetes</taxon>
        <taxon>Bifidobacteriales</taxon>
        <taxon>Bifidobacteriaceae</taxon>
        <taxon>Bifidobacterium</taxon>
    </lineage>
</organism>
<feature type="region of interest" description="Disordered" evidence="1">
    <location>
        <begin position="417"/>
        <end position="442"/>
    </location>
</feature>
<reference evidence="2 3" key="1">
    <citation type="submission" date="2017-05" db="EMBL/GenBank/DDBJ databases">
        <title>Bifidobacterium vansinderenii sp. nov.</title>
        <authorList>
            <person name="Lugli G.A."/>
            <person name="Duranti S."/>
            <person name="Mangifesta M."/>
        </authorList>
    </citation>
    <scope>NUCLEOTIDE SEQUENCE [LARGE SCALE GENOMIC DNA]</scope>
    <source>
        <strain evidence="2 3">Tam10B</strain>
    </source>
</reference>
<dbReference type="EMBL" id="NEWD01000016">
    <property type="protein sequence ID" value="OXN00422.1"/>
    <property type="molecule type" value="Genomic_DNA"/>
</dbReference>
<name>A0A229VXU3_9BIFI</name>
<gene>
    <name evidence="2" type="ORF">Tam10B_1292</name>
</gene>
<keyword evidence="3" id="KW-1185">Reference proteome</keyword>
<dbReference type="AlphaFoldDB" id="A0A229VXU3"/>
<feature type="compositionally biased region" description="Basic and acidic residues" evidence="1">
    <location>
        <begin position="569"/>
        <end position="589"/>
    </location>
</feature>
<feature type="compositionally biased region" description="Acidic residues" evidence="1">
    <location>
        <begin position="535"/>
        <end position="545"/>
    </location>
</feature>
<evidence type="ECO:0000313" key="2">
    <source>
        <dbReference type="EMBL" id="OXN00422.1"/>
    </source>
</evidence>
<proteinExistence type="predicted"/>
<sequence length="603" mass="66404">MSRYANRVRPGSADLRMLDCIYRWKGATTVEAVRFGGWSMNNRSRVAKRLRFFEKEGLLRSSKEGTTRTVWLPRPRLREVVMSQVPPASSVKPRQHELGLASLASQMYAGVDVLGLGDEWPTVLDEMQYGESGLIAEREYNTSLRKWMKQYTNEDGVVDDIAVAAKFDRIRRGIAQTGRAPAYNAWLMQSAGEGYEARDGSYRTGQDGMYQWVLLNHDLALNIEALKQGNRNLDEIVDEAANHVYDSSWLRLTDHPVDMILARPDKRSIGVELELTPKTIEEYACTLTSMMLTGTAEQYAEFVWIAPRRFTRNMLERAIELTGATNQRVISAWSELEVGLASGCDIYTEYADPDEEHKPEAKPRAGSVRSFRLPRNRTREARLAQERQAIEARNNTTPALNEYGHLDARAPFGANRGNAAQRNTTSEAPVTRSAVNEMSEAPVTRNAATMSDARTDVLKSRTTRADSSFVVSTDQFPVTAAASAPAGSPVAAPASPFVTRSAAPTATPVFNRPVRRSGGNPFSAVIGQPAGPVDALDEGPADAMDDSAGAVAPSPYVKPVADGAASADGNKKTDDEETREMMRAIRQPEEMPNLDNGDFGFMD</sequence>
<comment type="caution">
    <text evidence="2">The sequence shown here is derived from an EMBL/GenBank/DDBJ whole genome shotgun (WGS) entry which is preliminary data.</text>
</comment>
<feature type="region of interest" description="Disordered" evidence="1">
    <location>
        <begin position="509"/>
        <end position="603"/>
    </location>
</feature>
<dbReference type="Proteomes" id="UP000215433">
    <property type="component" value="Unassembled WGS sequence"/>
</dbReference>
<evidence type="ECO:0000313" key="3">
    <source>
        <dbReference type="Proteomes" id="UP000215433"/>
    </source>
</evidence>
<evidence type="ECO:0000256" key="1">
    <source>
        <dbReference type="SAM" id="MobiDB-lite"/>
    </source>
</evidence>